<evidence type="ECO:0000256" key="1">
    <source>
        <dbReference type="ARBA" id="ARBA00001957"/>
    </source>
</evidence>
<dbReference type="GO" id="GO:0017000">
    <property type="term" value="P:antibiotic biosynthetic process"/>
    <property type="evidence" value="ECO:0007669"/>
    <property type="project" value="UniProtKB-ARBA"/>
</dbReference>
<dbReference type="InterPro" id="IPR006162">
    <property type="entry name" value="Ppantetheine_attach_site"/>
</dbReference>
<dbReference type="SUPFAM" id="SSF53474">
    <property type="entry name" value="alpha/beta-Hydrolases"/>
    <property type="match status" value="1"/>
</dbReference>
<evidence type="ECO:0000259" key="5">
    <source>
        <dbReference type="PROSITE" id="PS50075"/>
    </source>
</evidence>
<dbReference type="Pfam" id="PF00550">
    <property type="entry name" value="PP-binding"/>
    <property type="match status" value="1"/>
</dbReference>
<organism evidence="6">
    <name type="scientific">Streptomyces sp. NBC_00119</name>
    <dbReference type="NCBI Taxonomy" id="2975659"/>
    <lineage>
        <taxon>Bacteria</taxon>
        <taxon>Bacillati</taxon>
        <taxon>Actinomycetota</taxon>
        <taxon>Actinomycetes</taxon>
        <taxon>Kitasatosporales</taxon>
        <taxon>Streptomycetaceae</taxon>
        <taxon>Streptomyces</taxon>
    </lineage>
</organism>
<dbReference type="SMART" id="SM00823">
    <property type="entry name" value="PKS_PP"/>
    <property type="match status" value="1"/>
</dbReference>
<sequence>MLCGLFAEVLGLDRVSIDDNFFDLGGHSLLATRLIGRVRAALGRELSIRALFESPTVAALAPRLSQDGTESEFGSPLLLRGGTGQRPLFCVHTMTGLAWVYAPPRPLLRHLDPLQPVYGIQADVLAGKEEGPVGLAETASRYVAQIRSVQPEGPYRLLGWSFGGNIAHAVAALLEEQGEQVELLALLDSYPPNDPTRLPTGEEALSALLEEIGHADVPLADGAPAQLDRVHALLRDTDHPLGRIDRDRLGRMGAYVRSAAETLREIPLTARNLNVLFFEASRDAVERPGRFDEWNKYTGGAIHTGLTAITSPCSTVNRFPRSRRLWRKSLPNCAERARLRWCLLAGEARAGKEALSSAEATWSKPRARGHGPVAGTVAVSRDQPTTDEGGCVGADITMKSQDVEQLVVELRSQTGPRWRENTPASLH</sequence>
<evidence type="ECO:0000256" key="4">
    <source>
        <dbReference type="ARBA" id="ARBA00022553"/>
    </source>
</evidence>
<comment type="cofactor">
    <cofactor evidence="1">
        <name>pantetheine 4'-phosphate</name>
        <dbReference type="ChEBI" id="CHEBI:47942"/>
    </cofactor>
</comment>
<dbReference type="SMART" id="SM00824">
    <property type="entry name" value="PKS_TE"/>
    <property type="match status" value="1"/>
</dbReference>
<proteinExistence type="inferred from homology"/>
<accession>A0AAU1UJQ5</accession>
<dbReference type="AlphaFoldDB" id="A0AAU1UJQ5"/>
<keyword evidence="3" id="KW-0596">Phosphopantetheine</keyword>
<name>A0AAU1UJQ5_9ACTN</name>
<dbReference type="FunFam" id="1.10.1200.10:FF:000016">
    <property type="entry name" value="Non-ribosomal peptide synthase"/>
    <property type="match status" value="1"/>
</dbReference>
<dbReference type="GO" id="GO:0044550">
    <property type="term" value="P:secondary metabolite biosynthetic process"/>
    <property type="evidence" value="ECO:0007669"/>
    <property type="project" value="UniProtKB-ARBA"/>
</dbReference>
<dbReference type="GO" id="GO:0072330">
    <property type="term" value="P:monocarboxylic acid biosynthetic process"/>
    <property type="evidence" value="ECO:0007669"/>
    <property type="project" value="UniProtKB-ARBA"/>
</dbReference>
<gene>
    <name evidence="6" type="ORF">OHU69_44350</name>
</gene>
<dbReference type="PANTHER" id="PTHR44845:SF6">
    <property type="entry name" value="BETA-ALANINE-ACTIVATING ENZYME"/>
    <property type="match status" value="1"/>
</dbReference>
<dbReference type="PANTHER" id="PTHR44845">
    <property type="entry name" value="CARRIER DOMAIN-CONTAINING PROTEIN"/>
    <property type="match status" value="1"/>
</dbReference>
<evidence type="ECO:0000256" key="2">
    <source>
        <dbReference type="ARBA" id="ARBA00006432"/>
    </source>
</evidence>
<dbReference type="InterPro" id="IPR036736">
    <property type="entry name" value="ACP-like_sf"/>
</dbReference>
<dbReference type="Gene3D" id="3.40.50.1820">
    <property type="entry name" value="alpha/beta hydrolase"/>
    <property type="match status" value="1"/>
</dbReference>
<dbReference type="InterPro" id="IPR001031">
    <property type="entry name" value="Thioesterase"/>
</dbReference>
<dbReference type="EMBL" id="CP108195">
    <property type="protein sequence ID" value="WTS17452.1"/>
    <property type="molecule type" value="Genomic_DNA"/>
</dbReference>
<dbReference type="SUPFAM" id="SSF47336">
    <property type="entry name" value="ACP-like"/>
    <property type="match status" value="1"/>
</dbReference>
<dbReference type="Pfam" id="PF00975">
    <property type="entry name" value="Thioesterase"/>
    <property type="match status" value="1"/>
</dbReference>
<evidence type="ECO:0000256" key="3">
    <source>
        <dbReference type="ARBA" id="ARBA00022450"/>
    </source>
</evidence>
<dbReference type="InterPro" id="IPR020802">
    <property type="entry name" value="TesA-like"/>
</dbReference>
<dbReference type="PROSITE" id="PS00012">
    <property type="entry name" value="PHOSPHOPANTETHEINE"/>
    <property type="match status" value="1"/>
</dbReference>
<reference evidence="6" key="1">
    <citation type="submission" date="2022-10" db="EMBL/GenBank/DDBJ databases">
        <title>The complete genomes of actinobacterial strains from the NBC collection.</title>
        <authorList>
            <person name="Joergensen T.S."/>
            <person name="Alvarez Arevalo M."/>
            <person name="Sterndorff E.B."/>
            <person name="Faurdal D."/>
            <person name="Vuksanovic O."/>
            <person name="Mourched A.-S."/>
            <person name="Charusanti P."/>
            <person name="Shaw S."/>
            <person name="Blin K."/>
            <person name="Weber T."/>
        </authorList>
    </citation>
    <scope>NUCLEOTIDE SEQUENCE</scope>
    <source>
        <strain evidence="6">NBC_00119</strain>
    </source>
</reference>
<protein>
    <submittedName>
        <fullName evidence="6">Thioesterase domain-containing protein</fullName>
    </submittedName>
</protein>
<feature type="domain" description="Carrier" evidence="5">
    <location>
        <begin position="1"/>
        <end position="68"/>
    </location>
</feature>
<dbReference type="InterPro" id="IPR029058">
    <property type="entry name" value="AB_hydrolase_fold"/>
</dbReference>
<dbReference type="InterPro" id="IPR020806">
    <property type="entry name" value="PKS_PP-bd"/>
</dbReference>
<dbReference type="InterPro" id="IPR009081">
    <property type="entry name" value="PP-bd_ACP"/>
</dbReference>
<dbReference type="GO" id="GO:0031177">
    <property type="term" value="F:phosphopantetheine binding"/>
    <property type="evidence" value="ECO:0007669"/>
    <property type="project" value="InterPro"/>
</dbReference>
<keyword evidence="4" id="KW-0597">Phosphoprotein</keyword>
<dbReference type="PROSITE" id="PS50075">
    <property type="entry name" value="CARRIER"/>
    <property type="match status" value="1"/>
</dbReference>
<evidence type="ECO:0000313" key="6">
    <source>
        <dbReference type="EMBL" id="WTS17452.1"/>
    </source>
</evidence>
<comment type="similarity">
    <text evidence="2">Belongs to the ATP-dependent AMP-binding enzyme family.</text>
</comment>